<dbReference type="AlphaFoldDB" id="A0A836CF90"/>
<dbReference type="SMART" id="SM00028">
    <property type="entry name" value="TPR"/>
    <property type="match status" value="4"/>
</dbReference>
<sequence>MVSYLCRATTLNDLADVYLAQGDYAEVAMLYACALPACEKALGPEKGAAVLAPVLALLSSEQQNVRKVSMLLDAETTASWAEQLKAQGSYEEAAPLYARALALRQEVMGPKHSSVVASLNNLADLHKAQGNHAEAALLYARALTIYEEWLGPNNFIMATKLDDLANLHKAHGNYAEAALLYSRVLAIRKEVLGPEHA</sequence>
<dbReference type="GO" id="GO:0005874">
    <property type="term" value="C:microtubule"/>
    <property type="evidence" value="ECO:0007669"/>
    <property type="project" value="UniProtKB-KW"/>
</dbReference>
<evidence type="ECO:0000313" key="10">
    <source>
        <dbReference type="EMBL" id="KAG5181691.1"/>
    </source>
</evidence>
<name>A0A836CF90_9STRA</name>
<dbReference type="InterPro" id="IPR011990">
    <property type="entry name" value="TPR-like_helical_dom_sf"/>
</dbReference>
<evidence type="ECO:0000256" key="2">
    <source>
        <dbReference type="ARBA" id="ARBA00009622"/>
    </source>
</evidence>
<dbReference type="PANTHER" id="PTHR45783:SF3">
    <property type="entry name" value="KINESIN LIGHT CHAIN"/>
    <property type="match status" value="1"/>
</dbReference>
<dbReference type="Pfam" id="PF13374">
    <property type="entry name" value="TPR_10"/>
    <property type="match status" value="2"/>
</dbReference>
<dbReference type="EMBL" id="JAFCMP010000301">
    <property type="protein sequence ID" value="KAG5181691.1"/>
    <property type="molecule type" value="Genomic_DNA"/>
</dbReference>
<keyword evidence="7" id="KW-0175">Coiled coil</keyword>
<dbReference type="GO" id="GO:0007018">
    <property type="term" value="P:microtubule-based movement"/>
    <property type="evidence" value="ECO:0007669"/>
    <property type="project" value="TreeGrafter"/>
</dbReference>
<keyword evidence="3" id="KW-0963">Cytoplasm</keyword>
<proteinExistence type="inferred from homology"/>
<evidence type="ECO:0000256" key="1">
    <source>
        <dbReference type="ARBA" id="ARBA00004245"/>
    </source>
</evidence>
<dbReference type="GO" id="GO:0005871">
    <property type="term" value="C:kinesin complex"/>
    <property type="evidence" value="ECO:0007669"/>
    <property type="project" value="InterPro"/>
</dbReference>
<dbReference type="InterPro" id="IPR002151">
    <property type="entry name" value="Kinesin_light"/>
</dbReference>
<dbReference type="GO" id="GO:0019894">
    <property type="term" value="F:kinesin binding"/>
    <property type="evidence" value="ECO:0007669"/>
    <property type="project" value="TreeGrafter"/>
</dbReference>
<keyword evidence="5" id="KW-0677">Repeat</keyword>
<reference evidence="10" key="1">
    <citation type="submission" date="2021-02" db="EMBL/GenBank/DDBJ databases">
        <title>First Annotated Genome of the Yellow-green Alga Tribonema minus.</title>
        <authorList>
            <person name="Mahan K.M."/>
        </authorList>
    </citation>
    <scope>NUCLEOTIDE SEQUENCE</scope>
    <source>
        <strain evidence="10">UTEX B ZZ1240</strain>
    </source>
</reference>
<dbReference type="SUPFAM" id="SSF48452">
    <property type="entry name" value="TPR-like"/>
    <property type="match status" value="1"/>
</dbReference>
<dbReference type="InterPro" id="IPR019734">
    <property type="entry name" value="TPR_rpt"/>
</dbReference>
<keyword evidence="6" id="KW-0802">TPR repeat</keyword>
<evidence type="ECO:0000313" key="11">
    <source>
        <dbReference type="Proteomes" id="UP000664859"/>
    </source>
</evidence>
<dbReference type="Gene3D" id="1.25.40.10">
    <property type="entry name" value="Tetratricopeptide repeat domain"/>
    <property type="match status" value="2"/>
</dbReference>
<gene>
    <name evidence="10" type="ORF">JKP88DRAFT_278670</name>
</gene>
<keyword evidence="11" id="KW-1185">Reference proteome</keyword>
<evidence type="ECO:0000256" key="6">
    <source>
        <dbReference type="ARBA" id="ARBA00022803"/>
    </source>
</evidence>
<comment type="subcellular location">
    <subcellularLocation>
        <location evidence="1">Cytoplasm</location>
        <location evidence="1">Cytoskeleton</location>
    </subcellularLocation>
</comment>
<keyword evidence="9" id="KW-0206">Cytoskeleton</keyword>
<comment type="similarity">
    <text evidence="2">Belongs to the kinesin light chain family.</text>
</comment>
<evidence type="ECO:0000256" key="7">
    <source>
        <dbReference type="ARBA" id="ARBA00023054"/>
    </source>
</evidence>
<evidence type="ECO:0000256" key="9">
    <source>
        <dbReference type="ARBA" id="ARBA00023212"/>
    </source>
</evidence>
<dbReference type="PANTHER" id="PTHR45783">
    <property type="entry name" value="KINESIN LIGHT CHAIN"/>
    <property type="match status" value="1"/>
</dbReference>
<evidence type="ECO:0000256" key="3">
    <source>
        <dbReference type="ARBA" id="ARBA00022490"/>
    </source>
</evidence>
<evidence type="ECO:0008006" key="12">
    <source>
        <dbReference type="Google" id="ProtNLM"/>
    </source>
</evidence>
<keyword evidence="8" id="KW-0505">Motor protein</keyword>
<organism evidence="10 11">
    <name type="scientific">Tribonema minus</name>
    <dbReference type="NCBI Taxonomy" id="303371"/>
    <lineage>
        <taxon>Eukaryota</taxon>
        <taxon>Sar</taxon>
        <taxon>Stramenopiles</taxon>
        <taxon>Ochrophyta</taxon>
        <taxon>PX clade</taxon>
        <taxon>Xanthophyceae</taxon>
        <taxon>Tribonematales</taxon>
        <taxon>Tribonemataceae</taxon>
        <taxon>Tribonema</taxon>
    </lineage>
</organism>
<accession>A0A836CF90</accession>
<keyword evidence="4" id="KW-0493">Microtubule</keyword>
<comment type="caution">
    <text evidence="10">The sequence shown here is derived from an EMBL/GenBank/DDBJ whole genome shotgun (WGS) entry which is preliminary data.</text>
</comment>
<dbReference type="Proteomes" id="UP000664859">
    <property type="component" value="Unassembled WGS sequence"/>
</dbReference>
<protein>
    <recommendedName>
        <fullName evidence="12">Kinesin light chain</fullName>
    </recommendedName>
</protein>
<dbReference type="GO" id="GO:0005737">
    <property type="term" value="C:cytoplasm"/>
    <property type="evidence" value="ECO:0007669"/>
    <property type="project" value="TreeGrafter"/>
</dbReference>
<evidence type="ECO:0000256" key="8">
    <source>
        <dbReference type="ARBA" id="ARBA00023175"/>
    </source>
</evidence>
<evidence type="ECO:0000256" key="5">
    <source>
        <dbReference type="ARBA" id="ARBA00022737"/>
    </source>
</evidence>
<evidence type="ECO:0000256" key="4">
    <source>
        <dbReference type="ARBA" id="ARBA00022701"/>
    </source>
</evidence>
<dbReference type="Pfam" id="PF13424">
    <property type="entry name" value="TPR_12"/>
    <property type="match status" value="1"/>
</dbReference>
<dbReference type="OrthoDB" id="626167at2759"/>